<evidence type="ECO:0000256" key="3">
    <source>
        <dbReference type="SAM" id="MobiDB-lite"/>
    </source>
</evidence>
<dbReference type="PANTHER" id="PTHR46930">
    <property type="entry name" value="CDK5 REGULATORY SUBUNIT-ASSOCIATED PROTEIN 2"/>
    <property type="match status" value="1"/>
</dbReference>
<dbReference type="Gene3D" id="1.10.287.1490">
    <property type="match status" value="1"/>
</dbReference>
<feature type="region of interest" description="Disordered" evidence="3">
    <location>
        <begin position="985"/>
        <end position="1013"/>
    </location>
</feature>
<feature type="domain" description="Centrosomin N-terminal motif 1" evidence="4">
    <location>
        <begin position="137"/>
        <end position="209"/>
    </location>
</feature>
<dbReference type="GO" id="GO:0043015">
    <property type="term" value="F:gamma-tubulin binding"/>
    <property type="evidence" value="ECO:0007669"/>
    <property type="project" value="TreeGrafter"/>
</dbReference>
<sequence>MSAALNALPDTSVFSNGTHPDISLGSLTSGFSTPARNLRVPSASSHTTAPSSAQVKTPSPPTTSAFSRRKGEDGTPLSRRLSTLNHYDEEGQEAEGDLLDTPGAEKKRWGDVPDTPIATRPKRNARSSVGGTKATLTLRDQEKHIDNLKKENFNIKLRVHFLEERLAQLAPDQIDAALKQNINLKIEVQQRGMEMKKLKKLVLELERELDRLQRGAGGSRSRERELEEKLEERDRELRELRQRLRGGGGGAHEEDLREAESRNADLEDQLENARGLLEDNMDEIERLRDIVERQGSDSVESAGGEGRRERLKRRVEELEGENEELRARLDEHAELITQKEDERDDLADEVNTLRESRAQILEEREGREAVEDDLNAMRDKLAAAMIELQQKEDEIEVKAREIEDLVSEHQRIVEVVEDEWRGEVEEARGQVEELRDVLAERESESKDLRLNISELEANTNDLHAKFEAALEHMAQESEQKDVEIEKLNQTIEKLGEQIYMLEDEHDRLKEDNEHLREDEEAERERLEALAAALKDEELARHVEELVEEVQRERQARERAESDLDAADKEHEDHIRRERRTLEAKESALQSALNDLARMQSLLNQRESDLQAVQTALQTLEAESKRLGETHTTARFSLQLETDRLKRDLERVEDELARARKELDERDSMGRDRDGALDKMHAENRDLTTQLAAQTQARLNISDKLDVVQAGLREKEGEVAAFKARVTDLEGRLSKDQRTLLAAESQYRDQLTERNTLLLTIYQYMDKILGVDKTPKKSGQAETKPFTNFGVFHDNLITRLKALSQIQFDFDKRCKEVEVRYTEKMVDMRKQLDNRWRQIDKFEASVKSYADTKVTWRRKFSQKEGELEAIKTTNTEMAAQLASFKRGPGQTDAMEVRSLSTRAMNAERRLNNAQNQLLATEEKVAAMNQKNMAADAKWEARVKEYETRLKAAEERYKRERQGGKERVAELESNLKSLQRQFELAQKRNQQLTDVMDTNKVAGPGTPGTPGPSSR</sequence>
<dbReference type="GO" id="GO:0090266">
    <property type="term" value="P:regulation of mitotic cell cycle spindle assembly checkpoint"/>
    <property type="evidence" value="ECO:0007669"/>
    <property type="project" value="TreeGrafter"/>
</dbReference>
<dbReference type="GO" id="GO:0000132">
    <property type="term" value="P:establishment of mitotic spindle orientation"/>
    <property type="evidence" value="ECO:0007669"/>
    <property type="project" value="TreeGrafter"/>
</dbReference>
<organism evidence="5 6">
    <name type="scientific">Collybia nuda</name>
    <dbReference type="NCBI Taxonomy" id="64659"/>
    <lineage>
        <taxon>Eukaryota</taxon>
        <taxon>Fungi</taxon>
        <taxon>Dikarya</taxon>
        <taxon>Basidiomycota</taxon>
        <taxon>Agaricomycotina</taxon>
        <taxon>Agaricomycetes</taxon>
        <taxon>Agaricomycetidae</taxon>
        <taxon>Agaricales</taxon>
        <taxon>Tricholomatineae</taxon>
        <taxon>Clitocybaceae</taxon>
        <taxon>Collybia</taxon>
    </lineage>
</organism>
<feature type="region of interest" description="Disordered" evidence="3">
    <location>
        <begin position="240"/>
        <end position="267"/>
    </location>
</feature>
<accession>A0A9P5YFU3</accession>
<dbReference type="GO" id="GO:0005815">
    <property type="term" value="C:microtubule organizing center"/>
    <property type="evidence" value="ECO:0007669"/>
    <property type="project" value="InterPro"/>
</dbReference>
<dbReference type="InterPro" id="IPR042791">
    <property type="entry name" value="CDK5RAP2"/>
</dbReference>
<feature type="region of interest" description="Disordered" evidence="3">
    <location>
        <begin position="35"/>
        <end position="135"/>
    </location>
</feature>
<dbReference type="GO" id="GO:0035371">
    <property type="term" value="C:microtubule plus-end"/>
    <property type="evidence" value="ECO:0007669"/>
    <property type="project" value="TreeGrafter"/>
</dbReference>
<dbReference type="InterPro" id="IPR012943">
    <property type="entry name" value="Cnn_1N"/>
</dbReference>
<dbReference type="GO" id="GO:0008017">
    <property type="term" value="F:microtubule binding"/>
    <property type="evidence" value="ECO:0007669"/>
    <property type="project" value="TreeGrafter"/>
</dbReference>
<keyword evidence="6" id="KW-1185">Reference proteome</keyword>
<dbReference type="GO" id="GO:0005737">
    <property type="term" value="C:cytoplasm"/>
    <property type="evidence" value="ECO:0007669"/>
    <property type="project" value="UniProtKB-SubCell"/>
</dbReference>
<dbReference type="PANTHER" id="PTHR46930:SF1">
    <property type="entry name" value="CDK5 REGULATORY SUBUNIT-ASSOCIATED PROTEIN 2"/>
    <property type="match status" value="1"/>
</dbReference>
<evidence type="ECO:0000313" key="6">
    <source>
        <dbReference type="Proteomes" id="UP000807353"/>
    </source>
</evidence>
<feature type="compositionally biased region" description="Basic and acidic residues" evidence="3">
    <location>
        <begin position="220"/>
        <end position="231"/>
    </location>
</feature>
<reference evidence="5" key="1">
    <citation type="submission" date="2020-11" db="EMBL/GenBank/DDBJ databases">
        <authorList>
            <consortium name="DOE Joint Genome Institute"/>
            <person name="Ahrendt S."/>
            <person name="Riley R."/>
            <person name="Andreopoulos W."/>
            <person name="Labutti K."/>
            <person name="Pangilinan J."/>
            <person name="Ruiz-Duenas F.J."/>
            <person name="Barrasa J.M."/>
            <person name="Sanchez-Garcia M."/>
            <person name="Camarero S."/>
            <person name="Miyauchi S."/>
            <person name="Serrano A."/>
            <person name="Linde D."/>
            <person name="Babiker R."/>
            <person name="Drula E."/>
            <person name="Ayuso-Fernandez I."/>
            <person name="Pacheco R."/>
            <person name="Padilla G."/>
            <person name="Ferreira P."/>
            <person name="Barriuso J."/>
            <person name="Kellner H."/>
            <person name="Castanera R."/>
            <person name="Alfaro M."/>
            <person name="Ramirez L."/>
            <person name="Pisabarro A.G."/>
            <person name="Kuo A."/>
            <person name="Tritt A."/>
            <person name="Lipzen A."/>
            <person name="He G."/>
            <person name="Yan M."/>
            <person name="Ng V."/>
            <person name="Cullen D."/>
            <person name="Martin F."/>
            <person name="Rosso M.-N."/>
            <person name="Henrissat B."/>
            <person name="Hibbett D."/>
            <person name="Martinez A.T."/>
            <person name="Grigoriev I.V."/>
        </authorList>
    </citation>
    <scope>NUCLEOTIDE SEQUENCE</scope>
    <source>
        <strain evidence="5">CBS 247.69</strain>
    </source>
</reference>
<keyword evidence="2" id="KW-0963">Cytoplasm</keyword>
<feature type="compositionally biased region" description="Polar residues" evidence="3">
    <location>
        <begin position="54"/>
        <end position="66"/>
    </location>
</feature>
<dbReference type="AlphaFoldDB" id="A0A9P5YFU3"/>
<evidence type="ECO:0000313" key="5">
    <source>
        <dbReference type="EMBL" id="KAF9467864.1"/>
    </source>
</evidence>
<evidence type="ECO:0000259" key="4">
    <source>
        <dbReference type="Pfam" id="PF07989"/>
    </source>
</evidence>
<feature type="compositionally biased region" description="Low complexity" evidence="3">
    <location>
        <begin position="41"/>
        <end position="53"/>
    </location>
</feature>
<evidence type="ECO:0000256" key="2">
    <source>
        <dbReference type="ARBA" id="ARBA00022490"/>
    </source>
</evidence>
<dbReference type="GO" id="GO:0007059">
    <property type="term" value="P:chromosome segregation"/>
    <property type="evidence" value="ECO:0007669"/>
    <property type="project" value="TreeGrafter"/>
</dbReference>
<comment type="subcellular location">
    <subcellularLocation>
        <location evidence="1">Cytoplasm</location>
    </subcellularLocation>
</comment>
<gene>
    <name evidence="5" type="ORF">BDZ94DRAFT_1155274</name>
</gene>
<dbReference type="OrthoDB" id="10255000at2759"/>
<dbReference type="Pfam" id="PF07989">
    <property type="entry name" value="Cnn_1N"/>
    <property type="match status" value="1"/>
</dbReference>
<feature type="compositionally biased region" description="Basic and acidic residues" evidence="3">
    <location>
        <begin position="251"/>
        <end position="265"/>
    </location>
</feature>
<dbReference type="EMBL" id="MU150235">
    <property type="protein sequence ID" value="KAF9467864.1"/>
    <property type="molecule type" value="Genomic_DNA"/>
</dbReference>
<comment type="caution">
    <text evidence="5">The sequence shown here is derived from an EMBL/GenBank/DDBJ whole genome shotgun (WGS) entry which is preliminary data.</text>
</comment>
<dbReference type="GO" id="GO:0097431">
    <property type="term" value="C:mitotic spindle pole"/>
    <property type="evidence" value="ECO:0007669"/>
    <property type="project" value="TreeGrafter"/>
</dbReference>
<dbReference type="GO" id="GO:0001578">
    <property type="term" value="P:microtubule bundle formation"/>
    <property type="evidence" value="ECO:0007669"/>
    <property type="project" value="TreeGrafter"/>
</dbReference>
<feature type="region of interest" description="Disordered" evidence="3">
    <location>
        <begin position="556"/>
        <end position="582"/>
    </location>
</feature>
<proteinExistence type="predicted"/>
<protein>
    <recommendedName>
        <fullName evidence="4">Centrosomin N-terminal motif 1 domain-containing protein</fullName>
    </recommendedName>
</protein>
<name>A0A9P5YFU3_9AGAR</name>
<evidence type="ECO:0000256" key="1">
    <source>
        <dbReference type="ARBA" id="ARBA00004496"/>
    </source>
</evidence>
<feature type="region of interest" description="Disordered" evidence="3">
    <location>
        <begin position="212"/>
        <end position="231"/>
    </location>
</feature>
<dbReference type="Proteomes" id="UP000807353">
    <property type="component" value="Unassembled WGS sequence"/>
</dbReference>